<feature type="transmembrane region" description="Helical" evidence="6">
    <location>
        <begin position="320"/>
        <end position="341"/>
    </location>
</feature>
<dbReference type="VEuPathDB" id="FungiDB:MMYC01_204549"/>
<gene>
    <name evidence="7" type="ORF">MMYC01_204549</name>
</gene>
<feature type="transmembrane region" description="Helical" evidence="6">
    <location>
        <begin position="99"/>
        <end position="122"/>
    </location>
</feature>
<dbReference type="InterPro" id="IPR036259">
    <property type="entry name" value="MFS_trans_sf"/>
</dbReference>
<protein>
    <submittedName>
        <fullName evidence="7">Bypass of stop codon protein 6</fullName>
    </submittedName>
</protein>
<dbReference type="GO" id="GO:0022857">
    <property type="term" value="F:transmembrane transporter activity"/>
    <property type="evidence" value="ECO:0007669"/>
    <property type="project" value="InterPro"/>
</dbReference>
<dbReference type="FunFam" id="1.20.1250.20:FF:000286">
    <property type="entry name" value="MFS efflux transporter"/>
    <property type="match status" value="1"/>
</dbReference>
<feature type="transmembrane region" description="Helical" evidence="6">
    <location>
        <begin position="410"/>
        <end position="430"/>
    </location>
</feature>
<comment type="subcellular location">
    <subcellularLocation>
        <location evidence="1">Membrane</location>
        <topology evidence="1">Multi-pass membrane protein</topology>
    </subcellularLocation>
</comment>
<evidence type="ECO:0000256" key="6">
    <source>
        <dbReference type="SAM" id="Phobius"/>
    </source>
</evidence>
<feature type="transmembrane region" description="Helical" evidence="6">
    <location>
        <begin position="159"/>
        <end position="177"/>
    </location>
</feature>
<dbReference type="SUPFAM" id="SSF103473">
    <property type="entry name" value="MFS general substrate transporter"/>
    <property type="match status" value="1"/>
</dbReference>
<feature type="transmembrane region" description="Helical" evidence="6">
    <location>
        <begin position="70"/>
        <end position="87"/>
    </location>
</feature>
<evidence type="ECO:0000313" key="7">
    <source>
        <dbReference type="EMBL" id="KXX79335.1"/>
    </source>
</evidence>
<keyword evidence="2 6" id="KW-0812">Transmembrane</keyword>
<feature type="compositionally biased region" description="Polar residues" evidence="5">
    <location>
        <begin position="1"/>
        <end position="17"/>
    </location>
</feature>
<feature type="transmembrane region" description="Helical" evidence="6">
    <location>
        <begin position="219"/>
        <end position="245"/>
    </location>
</feature>
<evidence type="ECO:0000256" key="5">
    <source>
        <dbReference type="SAM" id="MobiDB-lite"/>
    </source>
</evidence>
<dbReference type="AlphaFoldDB" id="A0A175W724"/>
<evidence type="ECO:0000256" key="4">
    <source>
        <dbReference type="ARBA" id="ARBA00023136"/>
    </source>
</evidence>
<evidence type="ECO:0000256" key="2">
    <source>
        <dbReference type="ARBA" id="ARBA00022692"/>
    </source>
</evidence>
<accession>A0A175W724</accession>
<feature type="region of interest" description="Disordered" evidence="5">
    <location>
        <begin position="1"/>
        <end position="62"/>
    </location>
</feature>
<keyword evidence="3 6" id="KW-1133">Transmembrane helix</keyword>
<organism evidence="7 8">
    <name type="scientific">Madurella mycetomatis</name>
    <dbReference type="NCBI Taxonomy" id="100816"/>
    <lineage>
        <taxon>Eukaryota</taxon>
        <taxon>Fungi</taxon>
        <taxon>Dikarya</taxon>
        <taxon>Ascomycota</taxon>
        <taxon>Pezizomycotina</taxon>
        <taxon>Sordariomycetes</taxon>
        <taxon>Sordariomycetidae</taxon>
        <taxon>Sordariales</taxon>
        <taxon>Sordariales incertae sedis</taxon>
        <taxon>Madurella</taxon>
    </lineage>
</organism>
<evidence type="ECO:0000256" key="1">
    <source>
        <dbReference type="ARBA" id="ARBA00004141"/>
    </source>
</evidence>
<feature type="transmembrane region" description="Helical" evidence="6">
    <location>
        <begin position="468"/>
        <end position="487"/>
    </location>
</feature>
<evidence type="ECO:0000313" key="8">
    <source>
        <dbReference type="Proteomes" id="UP000078237"/>
    </source>
</evidence>
<feature type="transmembrane region" description="Helical" evidence="6">
    <location>
        <begin position="134"/>
        <end position="153"/>
    </location>
</feature>
<dbReference type="InterPro" id="IPR011701">
    <property type="entry name" value="MFS"/>
</dbReference>
<proteinExistence type="predicted"/>
<name>A0A175W724_9PEZI</name>
<dbReference type="PANTHER" id="PTHR23514:SF16">
    <property type="entry name" value="TRANSPORTER, PUTATIVE (AFU_ORTHOLOGUE AFUA_2G17270)-RELATED"/>
    <property type="match status" value="1"/>
</dbReference>
<dbReference type="Proteomes" id="UP000078237">
    <property type="component" value="Unassembled WGS sequence"/>
</dbReference>
<dbReference type="Gene3D" id="1.20.1250.20">
    <property type="entry name" value="MFS general substrate transporter like domains"/>
    <property type="match status" value="1"/>
</dbReference>
<keyword evidence="4 6" id="KW-0472">Membrane</keyword>
<feature type="transmembrane region" description="Helical" evidence="6">
    <location>
        <begin position="386"/>
        <end position="404"/>
    </location>
</feature>
<feature type="transmembrane region" description="Helical" evidence="6">
    <location>
        <begin position="442"/>
        <end position="462"/>
    </location>
</feature>
<dbReference type="InterPro" id="IPR051788">
    <property type="entry name" value="MFS_Transporter"/>
</dbReference>
<dbReference type="EMBL" id="LCTW02000090">
    <property type="protein sequence ID" value="KXX79335.1"/>
    <property type="molecule type" value="Genomic_DNA"/>
</dbReference>
<dbReference type="PANTHER" id="PTHR23514">
    <property type="entry name" value="BYPASS OF STOP CODON PROTEIN 6"/>
    <property type="match status" value="1"/>
</dbReference>
<feature type="transmembrane region" description="Helical" evidence="6">
    <location>
        <begin position="257"/>
        <end position="278"/>
    </location>
</feature>
<dbReference type="OrthoDB" id="413079at2759"/>
<dbReference type="GO" id="GO:0016020">
    <property type="term" value="C:membrane"/>
    <property type="evidence" value="ECO:0007669"/>
    <property type="project" value="UniProtKB-SubCell"/>
</dbReference>
<reference evidence="7 8" key="1">
    <citation type="journal article" date="2016" name="Genome Announc.">
        <title>Genome Sequence of Madurella mycetomatis mm55, Isolated from a Human Mycetoma Case in Sudan.</title>
        <authorList>
            <person name="Smit S."/>
            <person name="Derks M.F."/>
            <person name="Bervoets S."/>
            <person name="Fahal A."/>
            <person name="van Leeuwen W."/>
            <person name="van Belkum A."/>
            <person name="van de Sande W.W."/>
        </authorList>
    </citation>
    <scope>NUCLEOTIDE SEQUENCE [LARGE SCALE GENOMIC DNA]</scope>
    <source>
        <strain evidence="8">mm55</strain>
    </source>
</reference>
<evidence type="ECO:0000256" key="3">
    <source>
        <dbReference type="ARBA" id="ARBA00022989"/>
    </source>
</evidence>
<comment type="caution">
    <text evidence="7">The sequence shown here is derived from an EMBL/GenBank/DDBJ whole genome shotgun (WGS) entry which is preliminary data.</text>
</comment>
<feature type="transmembrane region" description="Helical" evidence="6">
    <location>
        <begin position="353"/>
        <end position="374"/>
    </location>
</feature>
<dbReference type="Pfam" id="PF07690">
    <property type="entry name" value="MFS_1"/>
    <property type="match status" value="1"/>
</dbReference>
<sequence>MATSTATVEIQTDSVPLSTAKPEPNARPLPSQPTPSSSAFRGKFASGDDDESGLSAPGTSRSVNRPNRDVLVKLISSGFSFFVAGVNDGSLGALIPYVIRSYGITTAVVSVLYAATLAGWLLAAFTSTHLSQRLRLGSMLVLGAVLQTIAHALRSWPVPPFALYAVTFFLVSLGQAYQDTYANTFVASLSSSEYPSSRAGEGGITGHETTKEGNSVHRWLGFIHAMYMAGCLVAPFAAASIAATARQDRGAGKGQWWLFYSVPLGLGVVNSILVSVAFRDSLGFVSRSKESTPRPEGQQGGGRERSASSLIKDALKGRSVWLLSLFFFFYLGVVVTAGGWVVEYLVDIRSGDIAQMGYVPAGFSGGSFLGRVLLPEPTHRWGEKKMVTLYCVLCLGFQLLFWLVPNIIAASVAISLLGAAQAISVGAQLFPIEINATAISFVFVFAQVGGSVFPIITGVLGARTSVSVTQPILVGLIAAMTISWLLVPQPKGKTK</sequence>
<keyword evidence="8" id="KW-1185">Reference proteome</keyword>